<name>A0ABW1LI09_9ACTN</name>
<feature type="transmembrane region" description="Helical" evidence="3">
    <location>
        <begin position="303"/>
        <end position="327"/>
    </location>
</feature>
<accession>A0ABW1LI09</accession>
<dbReference type="Pfam" id="PF01066">
    <property type="entry name" value="CDP-OH_P_transf"/>
    <property type="match status" value="1"/>
</dbReference>
<dbReference type="SUPFAM" id="SSF53649">
    <property type="entry name" value="Alkaline phosphatase-like"/>
    <property type="match status" value="1"/>
</dbReference>
<keyword evidence="1 2" id="KW-0808">Transferase</keyword>
<keyword evidence="3" id="KW-0812">Transmembrane</keyword>
<comment type="caution">
    <text evidence="4">The sequence shown here is derived from an EMBL/GenBank/DDBJ whole genome shotgun (WGS) entry which is preliminary data.</text>
</comment>
<evidence type="ECO:0000313" key="5">
    <source>
        <dbReference type="Proteomes" id="UP001596135"/>
    </source>
</evidence>
<dbReference type="InterPro" id="IPR000462">
    <property type="entry name" value="CDP-OH_P_trans"/>
</dbReference>
<dbReference type="InterPro" id="IPR048254">
    <property type="entry name" value="CDP_ALCOHOL_P_TRANSF_CS"/>
</dbReference>
<comment type="similarity">
    <text evidence="2">Belongs to the CDP-alcohol phosphatidyltransferase class-I family.</text>
</comment>
<evidence type="ECO:0000313" key="4">
    <source>
        <dbReference type="EMBL" id="MFC6043119.1"/>
    </source>
</evidence>
<reference evidence="5" key="1">
    <citation type="journal article" date="2019" name="Int. J. Syst. Evol. Microbiol.">
        <title>The Global Catalogue of Microorganisms (GCM) 10K type strain sequencing project: providing services to taxonomists for standard genome sequencing and annotation.</title>
        <authorList>
            <consortium name="The Broad Institute Genomics Platform"/>
            <consortium name="The Broad Institute Genome Sequencing Center for Infectious Disease"/>
            <person name="Wu L."/>
            <person name="Ma J."/>
        </authorList>
    </citation>
    <scope>NUCLEOTIDE SEQUENCE [LARGE SCALE GENOMIC DNA]</scope>
    <source>
        <strain evidence="5">CCUG 54522</strain>
    </source>
</reference>
<gene>
    <name evidence="4" type="ORF">ACFPYL_08540</name>
</gene>
<organism evidence="4 5">
    <name type="scientific">Nocardioides hankookensis</name>
    <dbReference type="NCBI Taxonomy" id="443157"/>
    <lineage>
        <taxon>Bacteria</taxon>
        <taxon>Bacillati</taxon>
        <taxon>Actinomycetota</taxon>
        <taxon>Actinomycetes</taxon>
        <taxon>Propionibacteriales</taxon>
        <taxon>Nocardioidaceae</taxon>
        <taxon>Nocardioides</taxon>
    </lineage>
</organism>
<keyword evidence="5" id="KW-1185">Reference proteome</keyword>
<feature type="transmembrane region" description="Helical" evidence="3">
    <location>
        <begin position="268"/>
        <end position="291"/>
    </location>
</feature>
<feature type="transmembrane region" description="Helical" evidence="3">
    <location>
        <begin position="132"/>
        <end position="151"/>
    </location>
</feature>
<keyword evidence="3" id="KW-1133">Transmembrane helix</keyword>
<evidence type="ECO:0000256" key="3">
    <source>
        <dbReference type="SAM" id="Phobius"/>
    </source>
</evidence>
<dbReference type="EMBL" id="JBHSRJ010000004">
    <property type="protein sequence ID" value="MFC6043119.1"/>
    <property type="molecule type" value="Genomic_DNA"/>
</dbReference>
<feature type="transmembrane region" description="Helical" evidence="3">
    <location>
        <begin position="56"/>
        <end position="85"/>
    </location>
</feature>
<feature type="transmembrane region" description="Helical" evidence="3">
    <location>
        <begin position="106"/>
        <end position="126"/>
    </location>
</feature>
<sequence>MVRAALAVVVAVVGPTGWGLALVVVALCLDGVDGQVARRTGTVSALGARFDMETDAFLILVLSAYAAVDHGWWVLLIGAARYLLWVAERVLPWLRRPVPPRYWRKVVAAVTGIVLAVVTSGLLPAAADQVPLLGVLALLAESFGRDVWWLWRTRTAEVAYPRGGGATLLAVGAVWLALTLPQDPGDLVRLPVEAVLLLALALLPWRRPRRTASVALGLVLGVVVVLRVLDLGFERILDRPFDPTADWVYLGPGVGVLADSIGVPAARAVAVLAGVLVLAVLVVLPLATVRVTGAVTHHRRQAAVLAGVVVLAGLTQVGSTNAAALAYDEVVQVRADLADRETFGREIATDPYADVAGPQLLRGLRGKDVLVVFVESYGRVAVQDTSYSPGVGAVLDDGTRRLRRAGYATRSAFLTSPTFGAASWLAHSTLQSGVWTDSQRRYDQLLGSDRLTLTSAFGKAGWRTVFDVPANTRDWPEGEDYYGFDQLYDSRDVGYHGPQFGYAPMPDQYTLSAFQRLELDAADRPPVMAEIDLVSSHHPWAPSPLLVPWDQVGDGSVFEDAPTQPGSSDVQTLYGQSVEYTMDTLVSWLEQQPDPDLVLLVLGDHQPHSYVSGAHPGHDVPVSVIAHDPAVVRRIAGWGWQPGLHPDPDAPVWRMDAVRDRFLEAFNS</sequence>
<dbReference type="Gene3D" id="1.20.120.1760">
    <property type="match status" value="1"/>
</dbReference>
<dbReference type="InterPro" id="IPR017850">
    <property type="entry name" value="Alkaline_phosphatase_core_sf"/>
</dbReference>
<feature type="transmembrane region" description="Helical" evidence="3">
    <location>
        <begin position="163"/>
        <end position="181"/>
    </location>
</feature>
<feature type="transmembrane region" description="Helical" evidence="3">
    <location>
        <begin position="187"/>
        <end position="205"/>
    </location>
</feature>
<dbReference type="RefSeq" id="WP_379155413.1">
    <property type="nucleotide sequence ID" value="NZ_JBHSRJ010000004.1"/>
</dbReference>
<dbReference type="PROSITE" id="PS00379">
    <property type="entry name" value="CDP_ALCOHOL_P_TRANSF"/>
    <property type="match status" value="1"/>
</dbReference>
<dbReference type="Gene3D" id="3.40.720.10">
    <property type="entry name" value="Alkaline Phosphatase, subunit A"/>
    <property type="match status" value="1"/>
</dbReference>
<dbReference type="InterPro" id="IPR043130">
    <property type="entry name" value="CDP-OH_PTrfase_TM_dom"/>
</dbReference>
<dbReference type="Proteomes" id="UP001596135">
    <property type="component" value="Unassembled WGS sequence"/>
</dbReference>
<keyword evidence="3" id="KW-0472">Membrane</keyword>
<protein>
    <submittedName>
        <fullName evidence="4">CDP-alcohol phosphatidyltransferase family protein</fullName>
    </submittedName>
</protein>
<evidence type="ECO:0000256" key="1">
    <source>
        <dbReference type="ARBA" id="ARBA00022679"/>
    </source>
</evidence>
<feature type="transmembrane region" description="Helical" evidence="3">
    <location>
        <begin position="212"/>
        <end position="229"/>
    </location>
</feature>
<proteinExistence type="inferred from homology"/>
<evidence type="ECO:0000256" key="2">
    <source>
        <dbReference type="RuleBase" id="RU003750"/>
    </source>
</evidence>